<accession>A0AA42DLS5</accession>
<evidence type="ECO:0000313" key="1">
    <source>
        <dbReference type="EMBL" id="MDA3731301.1"/>
    </source>
</evidence>
<dbReference type="RefSeq" id="WP_271011701.1">
    <property type="nucleotide sequence ID" value="NZ_JAQIFT010000030.1"/>
</dbReference>
<evidence type="ECO:0000313" key="2">
    <source>
        <dbReference type="Proteomes" id="UP001169242"/>
    </source>
</evidence>
<keyword evidence="2" id="KW-1185">Reference proteome</keyword>
<gene>
    <name evidence="1" type="ORF">PBV87_07385</name>
</gene>
<reference evidence="1" key="1">
    <citation type="journal article" date="2023" name="Int. J. Syst. Evol. Microbiol.">
        <title>&lt;i&gt;Holtiella tumoricola&lt;/i&gt; gen. nov. sp. nov., isolated from a human clinical sample.</title>
        <authorList>
            <person name="Allen-Vercoe E."/>
            <person name="Daigneault M.C."/>
            <person name="Vancuren S.J."/>
            <person name="Cochrane K."/>
            <person name="O'Neal L.L."/>
            <person name="Sankaranarayanan K."/>
            <person name="Lawson P.A."/>
        </authorList>
    </citation>
    <scope>NUCLEOTIDE SEQUENCE</scope>
    <source>
        <strain evidence="1">CC70A</strain>
    </source>
</reference>
<dbReference type="AlphaFoldDB" id="A0AA42DLS5"/>
<dbReference type="Proteomes" id="UP001169242">
    <property type="component" value="Unassembled WGS sequence"/>
</dbReference>
<protein>
    <submittedName>
        <fullName evidence="1">Uncharacterized protein</fullName>
    </submittedName>
</protein>
<organism evidence="1 2">
    <name type="scientific">Holtiella tumoricola</name>
    <dbReference type="NCBI Taxonomy" id="3018743"/>
    <lineage>
        <taxon>Bacteria</taxon>
        <taxon>Bacillati</taxon>
        <taxon>Bacillota</taxon>
        <taxon>Clostridia</taxon>
        <taxon>Lachnospirales</taxon>
        <taxon>Cellulosilyticaceae</taxon>
        <taxon>Holtiella</taxon>
    </lineage>
</organism>
<dbReference type="EMBL" id="JAQIFT010000030">
    <property type="protein sequence ID" value="MDA3731301.1"/>
    <property type="molecule type" value="Genomic_DNA"/>
</dbReference>
<sequence length="58" mass="6785">MISNLTFEEKIKLLPQDDKLYLAGFVDRALSDYKFLAKKSKKKEEQQNANININHTSR</sequence>
<comment type="caution">
    <text evidence="1">The sequence shown here is derived from an EMBL/GenBank/DDBJ whole genome shotgun (WGS) entry which is preliminary data.</text>
</comment>
<proteinExistence type="predicted"/>
<name>A0AA42DLS5_9FIRM</name>